<dbReference type="Proteomes" id="UP000438429">
    <property type="component" value="Unassembled WGS sequence"/>
</dbReference>
<proteinExistence type="predicted"/>
<name>A0A6A4RZT1_SCOMX</name>
<organism evidence="1 2">
    <name type="scientific">Scophthalmus maximus</name>
    <name type="common">Turbot</name>
    <name type="synonym">Psetta maxima</name>
    <dbReference type="NCBI Taxonomy" id="52904"/>
    <lineage>
        <taxon>Eukaryota</taxon>
        <taxon>Metazoa</taxon>
        <taxon>Chordata</taxon>
        <taxon>Craniata</taxon>
        <taxon>Vertebrata</taxon>
        <taxon>Euteleostomi</taxon>
        <taxon>Actinopterygii</taxon>
        <taxon>Neopterygii</taxon>
        <taxon>Teleostei</taxon>
        <taxon>Neoteleostei</taxon>
        <taxon>Acanthomorphata</taxon>
        <taxon>Carangaria</taxon>
        <taxon>Pleuronectiformes</taxon>
        <taxon>Pleuronectoidei</taxon>
        <taxon>Scophthalmidae</taxon>
        <taxon>Scophthalmus</taxon>
    </lineage>
</organism>
<evidence type="ECO:0000313" key="2">
    <source>
        <dbReference type="Proteomes" id="UP000438429"/>
    </source>
</evidence>
<accession>A0A6A4RZT1</accession>
<dbReference type="AlphaFoldDB" id="A0A6A4RZT1"/>
<gene>
    <name evidence="1" type="ORF">F2P81_024474</name>
</gene>
<evidence type="ECO:0000313" key="1">
    <source>
        <dbReference type="EMBL" id="KAF0023844.1"/>
    </source>
</evidence>
<reference evidence="1 2" key="1">
    <citation type="submission" date="2019-06" db="EMBL/GenBank/DDBJ databases">
        <title>Draft genomes of female and male turbot (Scophthalmus maximus).</title>
        <authorList>
            <person name="Xu H."/>
            <person name="Xu X.-W."/>
            <person name="Shao C."/>
            <person name="Chen S."/>
        </authorList>
    </citation>
    <scope>NUCLEOTIDE SEQUENCE [LARGE SCALE GENOMIC DNA]</scope>
    <source>
        <strain evidence="1">Ysfricsl-2016a</strain>
        <tissue evidence="1">Blood</tissue>
    </source>
</reference>
<protein>
    <submittedName>
        <fullName evidence="1">Uncharacterized protein</fullName>
    </submittedName>
</protein>
<sequence length="101" mass="11143">MGLASLKAFLFHRVTDEEMDLFPSSEKMEDVSGKIKPAVLVLKSSSPTSKTHQRGDSGCSVYTDVRTKEKTNVDPVGIGGGADPEELMVRDEKYTTLNSWY</sequence>
<comment type="caution">
    <text evidence="1">The sequence shown here is derived from an EMBL/GenBank/DDBJ whole genome shotgun (WGS) entry which is preliminary data.</text>
</comment>
<dbReference type="EMBL" id="VEVO01000022">
    <property type="protein sequence ID" value="KAF0023844.1"/>
    <property type="molecule type" value="Genomic_DNA"/>
</dbReference>